<keyword evidence="2" id="KW-1185">Reference proteome</keyword>
<evidence type="ECO:0000313" key="1">
    <source>
        <dbReference type="EMBL" id="KLO03866.1"/>
    </source>
</evidence>
<dbReference type="EMBL" id="KQ086933">
    <property type="protein sequence ID" value="KLO03866.1"/>
    <property type="molecule type" value="Genomic_DNA"/>
</dbReference>
<dbReference type="InParanoid" id="A0A0H2RG06"/>
<protein>
    <submittedName>
        <fullName evidence="1">Uncharacterized protein</fullName>
    </submittedName>
</protein>
<dbReference type="Proteomes" id="UP000053477">
    <property type="component" value="Unassembled WGS sequence"/>
</dbReference>
<reference evidence="1 2" key="1">
    <citation type="submission" date="2015-04" db="EMBL/GenBank/DDBJ databases">
        <title>Complete genome sequence of Schizopora paradoxa KUC8140, a cosmopolitan wood degrader in East Asia.</title>
        <authorList>
            <consortium name="DOE Joint Genome Institute"/>
            <person name="Min B."/>
            <person name="Park H."/>
            <person name="Jang Y."/>
            <person name="Kim J.-J."/>
            <person name="Kim K.H."/>
            <person name="Pangilinan J."/>
            <person name="Lipzen A."/>
            <person name="Riley R."/>
            <person name="Grigoriev I.V."/>
            <person name="Spatafora J.W."/>
            <person name="Choi I.-G."/>
        </authorList>
    </citation>
    <scope>NUCLEOTIDE SEQUENCE [LARGE SCALE GENOMIC DNA]</scope>
    <source>
        <strain evidence="1 2">KUC8140</strain>
    </source>
</reference>
<evidence type="ECO:0000313" key="2">
    <source>
        <dbReference type="Proteomes" id="UP000053477"/>
    </source>
</evidence>
<gene>
    <name evidence="1" type="ORF">SCHPADRAFT_911959</name>
</gene>
<proteinExistence type="predicted"/>
<organism evidence="1 2">
    <name type="scientific">Schizopora paradoxa</name>
    <dbReference type="NCBI Taxonomy" id="27342"/>
    <lineage>
        <taxon>Eukaryota</taxon>
        <taxon>Fungi</taxon>
        <taxon>Dikarya</taxon>
        <taxon>Basidiomycota</taxon>
        <taxon>Agaricomycotina</taxon>
        <taxon>Agaricomycetes</taxon>
        <taxon>Hymenochaetales</taxon>
        <taxon>Schizoporaceae</taxon>
        <taxon>Schizopora</taxon>
    </lineage>
</organism>
<accession>A0A0H2RG06</accession>
<sequence length="72" mass="7818">MYLRVIDTRGFCSVSQDGQTHVGQERGVLLTSRKPSEAAHRTAIHTYIVGRSPISNSRGTERIATSSSAAML</sequence>
<dbReference type="AlphaFoldDB" id="A0A0H2RG06"/>
<name>A0A0H2RG06_9AGAM</name>